<comment type="caution">
    <text evidence="2">The sequence shown here is derived from an EMBL/GenBank/DDBJ whole genome shotgun (WGS) entry which is preliminary data.</text>
</comment>
<dbReference type="Proteomes" id="UP000299102">
    <property type="component" value="Unassembled WGS sequence"/>
</dbReference>
<evidence type="ECO:0000313" key="2">
    <source>
        <dbReference type="EMBL" id="GBP17956.1"/>
    </source>
</evidence>
<organism evidence="2 3">
    <name type="scientific">Eumeta variegata</name>
    <name type="common">Bagworm moth</name>
    <name type="synonym">Eumeta japonica</name>
    <dbReference type="NCBI Taxonomy" id="151549"/>
    <lineage>
        <taxon>Eukaryota</taxon>
        <taxon>Metazoa</taxon>
        <taxon>Ecdysozoa</taxon>
        <taxon>Arthropoda</taxon>
        <taxon>Hexapoda</taxon>
        <taxon>Insecta</taxon>
        <taxon>Pterygota</taxon>
        <taxon>Neoptera</taxon>
        <taxon>Endopterygota</taxon>
        <taxon>Lepidoptera</taxon>
        <taxon>Glossata</taxon>
        <taxon>Ditrysia</taxon>
        <taxon>Tineoidea</taxon>
        <taxon>Psychidae</taxon>
        <taxon>Oiketicinae</taxon>
        <taxon>Eumeta</taxon>
    </lineage>
</organism>
<dbReference type="AlphaFoldDB" id="A0A4C1TWC4"/>
<sequence length="83" mass="8657">MHASDCIGPSVQSVAIALVTMVVNSPRPQCTGADSIRNKNTAKVCAPAVIDTCGTTITTTWHSGKRPPPPPGPAAITRRPPRK</sequence>
<feature type="region of interest" description="Disordered" evidence="1">
    <location>
        <begin position="58"/>
        <end position="83"/>
    </location>
</feature>
<evidence type="ECO:0000313" key="3">
    <source>
        <dbReference type="Proteomes" id="UP000299102"/>
    </source>
</evidence>
<name>A0A4C1TWC4_EUMVA</name>
<dbReference type="EMBL" id="BGZK01000092">
    <property type="protein sequence ID" value="GBP17956.1"/>
    <property type="molecule type" value="Genomic_DNA"/>
</dbReference>
<protein>
    <submittedName>
        <fullName evidence="2">Uncharacterized protein</fullName>
    </submittedName>
</protein>
<evidence type="ECO:0000256" key="1">
    <source>
        <dbReference type="SAM" id="MobiDB-lite"/>
    </source>
</evidence>
<feature type="compositionally biased region" description="Low complexity" evidence="1">
    <location>
        <begin position="74"/>
        <end position="83"/>
    </location>
</feature>
<accession>A0A4C1TWC4</accession>
<keyword evidence="3" id="KW-1185">Reference proteome</keyword>
<reference evidence="2 3" key="1">
    <citation type="journal article" date="2019" name="Commun. Biol.">
        <title>The bagworm genome reveals a unique fibroin gene that provides high tensile strength.</title>
        <authorList>
            <person name="Kono N."/>
            <person name="Nakamura H."/>
            <person name="Ohtoshi R."/>
            <person name="Tomita M."/>
            <person name="Numata K."/>
            <person name="Arakawa K."/>
        </authorList>
    </citation>
    <scope>NUCLEOTIDE SEQUENCE [LARGE SCALE GENOMIC DNA]</scope>
</reference>
<gene>
    <name evidence="2" type="ORF">EVAR_16898_1</name>
</gene>
<proteinExistence type="predicted"/>